<dbReference type="InterPro" id="IPR006685">
    <property type="entry name" value="MscS_channel_2nd"/>
</dbReference>
<dbReference type="EMBL" id="SNRX01000022">
    <property type="protein sequence ID" value="KAA6301274.1"/>
    <property type="molecule type" value="Genomic_DNA"/>
</dbReference>
<feature type="transmembrane region" description="Helical" evidence="7">
    <location>
        <begin position="318"/>
        <end position="342"/>
    </location>
</feature>
<dbReference type="GO" id="GO:0005886">
    <property type="term" value="C:plasma membrane"/>
    <property type="evidence" value="ECO:0007669"/>
    <property type="project" value="UniProtKB-SubCell"/>
</dbReference>
<proteinExistence type="inferred from homology"/>
<feature type="domain" description="Mechanosensitive ion channel MscS C-terminal" evidence="10">
    <location>
        <begin position="494"/>
        <end position="575"/>
    </location>
</feature>
<keyword evidence="3" id="KW-1003">Cell membrane</keyword>
<evidence type="ECO:0000313" key="12">
    <source>
        <dbReference type="Proteomes" id="UP000324575"/>
    </source>
</evidence>
<dbReference type="Gene3D" id="3.30.70.100">
    <property type="match status" value="1"/>
</dbReference>
<evidence type="ECO:0000256" key="5">
    <source>
        <dbReference type="ARBA" id="ARBA00022989"/>
    </source>
</evidence>
<feature type="signal peptide" evidence="8">
    <location>
        <begin position="1"/>
        <end position="24"/>
    </location>
</feature>
<dbReference type="GO" id="GO:0008381">
    <property type="term" value="F:mechanosensitive monoatomic ion channel activity"/>
    <property type="evidence" value="ECO:0007669"/>
    <property type="project" value="InterPro"/>
</dbReference>
<dbReference type="InterPro" id="IPR011066">
    <property type="entry name" value="MscS_channel_C_sf"/>
</dbReference>
<evidence type="ECO:0000259" key="9">
    <source>
        <dbReference type="Pfam" id="PF00924"/>
    </source>
</evidence>
<keyword evidence="8" id="KW-0732">Signal</keyword>
<feature type="transmembrane region" description="Helical" evidence="7">
    <location>
        <begin position="374"/>
        <end position="391"/>
    </location>
</feature>
<feature type="transmembrane region" description="Helical" evidence="7">
    <location>
        <begin position="277"/>
        <end position="298"/>
    </location>
</feature>
<feature type="chain" id="PRO_5024353722" evidence="8">
    <location>
        <begin position="25"/>
        <end position="587"/>
    </location>
</feature>
<feature type="transmembrane region" description="Helical" evidence="7">
    <location>
        <begin position="397"/>
        <end position="430"/>
    </location>
</feature>
<comment type="subcellular location">
    <subcellularLocation>
        <location evidence="1">Cell membrane</location>
        <topology evidence="1">Multi-pass membrane protein</topology>
    </subcellularLocation>
</comment>
<gene>
    <name evidence="11" type="ORF">EZS26_002583</name>
</gene>
<evidence type="ECO:0000256" key="2">
    <source>
        <dbReference type="ARBA" id="ARBA00008017"/>
    </source>
</evidence>
<comment type="similarity">
    <text evidence="2">Belongs to the MscS (TC 1.A.23) family.</text>
</comment>
<accession>A0A5M8NYC7</accession>
<sequence>MKQQNRICFLCLVWLFASMQPAVSQSSLSHFLDDLSDSIQTVNEPSDTSKLQTIQHQLADSRLNEQNLRMEVEQMKLLVYTADSVKLLHQKQLVDSLRIITQGIPVVVETDTLFYLYTNRGGLSPTKRALQISHMIINLGKEYNMQPDSVYIISEDITTDIMYNDKVIISLTDKDGLWANSSRDELATHYRTIIVDTLRLLKEKHSFMALVKHILLLSLVLVVLFILIRLVNFGYHRLKKKLHDMKGKYFKPLYLKKYEFLSVDRQLRIFYFLANTLRYAVIILLFIITLPIIFSIFPQTENLALQIFSYILSPAKKIAWSIIHYIPNLFVIALIWLVIHYITRGLGSLAREIGSGHLRIRGFYPDWAGPTHSIIRFLLYAFMISLIYPYLPNAQSGIFQGISVFIGLIVSFGSSSAIGNLIAGIVLTYMRPFKIGDKIKYNDLVGNVVEKTPIVTRIRTIKNEIVTVPNGSLMNAQTVNYSESVRQCGLLIHLEVSCGYETPWRQIHQLLIEAAKNTPGIVPESLPFVHETAFNDFYVNYEINAPITDANQMSAIYSDLRANIQDKFKEAGVNILSPHYYIRKGDK</sequence>
<feature type="domain" description="Mechanosensitive ion channel MscS" evidence="9">
    <location>
        <begin position="418"/>
        <end position="482"/>
    </location>
</feature>
<dbReference type="Gene3D" id="1.10.287.1260">
    <property type="match status" value="1"/>
</dbReference>
<organism evidence="11 12">
    <name type="scientific">Candidatus Ordinivivax streblomastigis</name>
    <dbReference type="NCBI Taxonomy" id="2540710"/>
    <lineage>
        <taxon>Bacteria</taxon>
        <taxon>Pseudomonadati</taxon>
        <taxon>Bacteroidota</taxon>
        <taxon>Bacteroidia</taxon>
        <taxon>Bacteroidales</taxon>
        <taxon>Candidatus Ordinivivax</taxon>
    </lineage>
</organism>
<protein>
    <submittedName>
        <fullName evidence="11">Mechanosensitive channel MscK</fullName>
    </submittedName>
</protein>
<keyword evidence="4 7" id="KW-0812">Transmembrane</keyword>
<dbReference type="AlphaFoldDB" id="A0A5M8NYC7"/>
<dbReference type="InterPro" id="IPR010920">
    <property type="entry name" value="LSM_dom_sf"/>
</dbReference>
<evidence type="ECO:0000256" key="7">
    <source>
        <dbReference type="SAM" id="Phobius"/>
    </source>
</evidence>
<dbReference type="PANTHER" id="PTHR30221:SF18">
    <property type="entry name" value="SLL0590 PROTEIN"/>
    <property type="match status" value="1"/>
</dbReference>
<evidence type="ECO:0000256" key="3">
    <source>
        <dbReference type="ARBA" id="ARBA00022475"/>
    </source>
</evidence>
<dbReference type="SUPFAM" id="SSF50182">
    <property type="entry name" value="Sm-like ribonucleoproteins"/>
    <property type="match status" value="1"/>
</dbReference>
<comment type="caution">
    <text evidence="11">The sequence shown here is derived from an EMBL/GenBank/DDBJ whole genome shotgun (WGS) entry which is preliminary data.</text>
</comment>
<evidence type="ECO:0000256" key="8">
    <source>
        <dbReference type="SAM" id="SignalP"/>
    </source>
</evidence>
<evidence type="ECO:0000256" key="4">
    <source>
        <dbReference type="ARBA" id="ARBA00022692"/>
    </source>
</evidence>
<reference evidence="11 12" key="1">
    <citation type="submission" date="2019-03" db="EMBL/GenBank/DDBJ databases">
        <title>Single cell metagenomics reveals metabolic interactions within the superorganism composed of flagellate Streblomastix strix and complex community of Bacteroidetes bacteria on its surface.</title>
        <authorList>
            <person name="Treitli S.C."/>
            <person name="Kolisko M."/>
            <person name="Husnik F."/>
            <person name="Keeling P."/>
            <person name="Hampl V."/>
        </authorList>
    </citation>
    <scope>NUCLEOTIDE SEQUENCE [LARGE SCALE GENOMIC DNA]</scope>
    <source>
        <strain evidence="11">St1</strain>
    </source>
</reference>
<dbReference type="SUPFAM" id="SSF82689">
    <property type="entry name" value="Mechanosensitive channel protein MscS (YggB), C-terminal domain"/>
    <property type="match status" value="1"/>
</dbReference>
<dbReference type="InterPro" id="IPR023408">
    <property type="entry name" value="MscS_beta-dom_sf"/>
</dbReference>
<dbReference type="PANTHER" id="PTHR30221">
    <property type="entry name" value="SMALL-CONDUCTANCE MECHANOSENSITIVE CHANNEL"/>
    <property type="match status" value="1"/>
</dbReference>
<dbReference type="Proteomes" id="UP000324575">
    <property type="component" value="Unassembled WGS sequence"/>
</dbReference>
<evidence type="ECO:0000259" key="10">
    <source>
        <dbReference type="Pfam" id="PF21082"/>
    </source>
</evidence>
<dbReference type="Pfam" id="PF00924">
    <property type="entry name" value="MS_channel_2nd"/>
    <property type="match status" value="1"/>
</dbReference>
<name>A0A5M8NYC7_9BACT</name>
<dbReference type="Gene3D" id="2.30.30.60">
    <property type="match status" value="1"/>
</dbReference>
<evidence type="ECO:0000256" key="6">
    <source>
        <dbReference type="ARBA" id="ARBA00023136"/>
    </source>
</evidence>
<dbReference type="Pfam" id="PF21082">
    <property type="entry name" value="MS_channel_3rd"/>
    <property type="match status" value="1"/>
</dbReference>
<dbReference type="InterPro" id="IPR049278">
    <property type="entry name" value="MS_channel_C"/>
</dbReference>
<evidence type="ECO:0000256" key="1">
    <source>
        <dbReference type="ARBA" id="ARBA00004651"/>
    </source>
</evidence>
<evidence type="ECO:0000313" key="11">
    <source>
        <dbReference type="EMBL" id="KAA6301274.1"/>
    </source>
</evidence>
<dbReference type="InterPro" id="IPR045275">
    <property type="entry name" value="MscS_archaea/bacteria_type"/>
</dbReference>
<feature type="transmembrane region" description="Helical" evidence="7">
    <location>
        <begin position="214"/>
        <end position="235"/>
    </location>
</feature>
<keyword evidence="5 7" id="KW-1133">Transmembrane helix</keyword>
<keyword evidence="6 7" id="KW-0472">Membrane</keyword>